<reference evidence="3 4" key="1">
    <citation type="journal article" date="2018" name="Nat. Biotechnol.">
        <title>A standardized bacterial taxonomy based on genome phylogeny substantially revises the tree of life.</title>
        <authorList>
            <person name="Parks D.H."/>
            <person name="Chuvochina M."/>
            <person name="Waite D.W."/>
            <person name="Rinke C."/>
            <person name="Skarshewski A."/>
            <person name="Chaumeil P.A."/>
            <person name="Hugenholtz P."/>
        </authorList>
    </citation>
    <scope>NUCLEOTIDE SEQUENCE [LARGE SCALE GENOMIC DNA]</scope>
    <source>
        <strain evidence="3">UBA9851</strain>
    </source>
</reference>
<feature type="chain" id="PRO_5038731288" description="Secreted protein" evidence="2">
    <location>
        <begin position="22"/>
        <end position="87"/>
    </location>
</feature>
<dbReference type="AlphaFoldDB" id="A0A3B9QV42"/>
<dbReference type="EMBL" id="DMDD01000191">
    <property type="protein sequence ID" value="HAF72822.1"/>
    <property type="molecule type" value="Genomic_DNA"/>
</dbReference>
<evidence type="ECO:0000256" key="1">
    <source>
        <dbReference type="SAM" id="MobiDB-lite"/>
    </source>
</evidence>
<dbReference type="Proteomes" id="UP000260925">
    <property type="component" value="Unassembled WGS sequence"/>
</dbReference>
<evidence type="ECO:0000256" key="2">
    <source>
        <dbReference type="SAM" id="SignalP"/>
    </source>
</evidence>
<name>A0A3B9QV42_9CORY</name>
<organism evidence="3 4">
    <name type="scientific">Corynebacterium variabile</name>
    <dbReference type="NCBI Taxonomy" id="1727"/>
    <lineage>
        <taxon>Bacteria</taxon>
        <taxon>Bacillati</taxon>
        <taxon>Actinomycetota</taxon>
        <taxon>Actinomycetes</taxon>
        <taxon>Mycobacteriales</taxon>
        <taxon>Corynebacteriaceae</taxon>
        <taxon>Corynebacterium</taxon>
    </lineage>
</organism>
<protein>
    <recommendedName>
        <fullName evidence="5">Secreted protein</fullName>
    </recommendedName>
</protein>
<accession>A0A3B9QV42</accession>
<dbReference type="PROSITE" id="PS51257">
    <property type="entry name" value="PROKAR_LIPOPROTEIN"/>
    <property type="match status" value="1"/>
</dbReference>
<gene>
    <name evidence="3" type="ORF">DCL06_08210</name>
</gene>
<feature type="region of interest" description="Disordered" evidence="1">
    <location>
        <begin position="28"/>
        <end position="54"/>
    </location>
</feature>
<feature type="signal peptide" evidence="2">
    <location>
        <begin position="1"/>
        <end position="21"/>
    </location>
</feature>
<evidence type="ECO:0000313" key="3">
    <source>
        <dbReference type="EMBL" id="HAF72822.1"/>
    </source>
</evidence>
<evidence type="ECO:0000313" key="4">
    <source>
        <dbReference type="Proteomes" id="UP000260925"/>
    </source>
</evidence>
<keyword evidence="2" id="KW-0732">Signal</keyword>
<comment type="caution">
    <text evidence="3">The sequence shown here is derived from an EMBL/GenBank/DDBJ whole genome shotgun (WGS) entry which is preliminary data.</text>
</comment>
<evidence type="ECO:0008006" key="5">
    <source>
        <dbReference type="Google" id="ProtNLM"/>
    </source>
</evidence>
<proteinExistence type="predicted"/>
<sequence length="87" mass="8936">MRSLRSALYLPSLAVSLTVAALVLTACSSDDDSSSETPADARTSTPPVLGNISDDGTCDPEVIDHVEVTVPAHDDANTSETCTMGVA</sequence>